<dbReference type="PANTHER" id="PTHR10088">
    <property type="entry name" value="GLUCOKINASE REGULATORY PROTEIN"/>
    <property type="match status" value="1"/>
</dbReference>
<dbReference type="Proteomes" id="UP000290567">
    <property type="component" value="Unassembled WGS sequence"/>
</dbReference>
<evidence type="ECO:0000313" key="5">
    <source>
        <dbReference type="Proteomes" id="UP000290567"/>
    </source>
</evidence>
<evidence type="ECO:0000313" key="4">
    <source>
        <dbReference type="EMBL" id="GCF93566.1"/>
    </source>
</evidence>
<dbReference type="GO" id="GO:0046348">
    <property type="term" value="P:amino sugar catabolic process"/>
    <property type="evidence" value="ECO:0007669"/>
    <property type="project" value="InterPro"/>
</dbReference>
<dbReference type="NCBIfam" id="TIGR00274">
    <property type="entry name" value="N-acetylmuramic acid 6-phosphate etherase"/>
    <property type="match status" value="1"/>
</dbReference>
<sequence>MKEKFVEQMDIKELLKKINTADKEIAFVVEKEIEAIEKAVELAYQKFLQGGRIIYCGAGSSGRIAAMDALEMTPTYGIDPTRYFCLLAGGKEAMFQVVEQAEDSEEQACLALKNVQLNDSDVVVAIAASGKTPYCLAALTYAKEVGASTISLSCVEMSKLKTIAETAIDLPVGKEIVSGSTRMKAGTAQKLVLNMFSTALMVRLGKVFEDSMIYVQPTNKKLVQRTIDILKSTTTLSDEASEELLKKVQYDLPTAILMERQGLSQKKAKAILDQQNGNLSKILN</sequence>
<dbReference type="PANTHER" id="PTHR10088:SF4">
    <property type="entry name" value="GLUCOKINASE REGULATORY PROTEIN"/>
    <property type="match status" value="1"/>
</dbReference>
<keyword evidence="1" id="KW-0456">Lyase</keyword>
<dbReference type="Pfam" id="PF22645">
    <property type="entry name" value="GKRP_SIS_N"/>
    <property type="match status" value="1"/>
</dbReference>
<dbReference type="Gene3D" id="3.40.50.10490">
    <property type="entry name" value="Glucose-6-phosphate isomerase like protein, domain 1"/>
    <property type="match status" value="1"/>
</dbReference>
<dbReference type="RefSeq" id="WP_146622027.1">
    <property type="nucleotide sequence ID" value="NZ_BJCC01000012.1"/>
</dbReference>
<dbReference type="InterPro" id="IPR046348">
    <property type="entry name" value="SIS_dom_sf"/>
</dbReference>
<keyword evidence="2" id="KW-0119">Carbohydrate metabolism</keyword>
<keyword evidence="5" id="KW-1185">Reference proteome</keyword>
<dbReference type="GO" id="GO:0009254">
    <property type="term" value="P:peptidoglycan turnover"/>
    <property type="evidence" value="ECO:0007669"/>
    <property type="project" value="TreeGrafter"/>
</dbReference>
<protein>
    <submittedName>
        <fullName evidence="4">N-acetylmuramic acid 6-phosphate etherase 1</fullName>
    </submittedName>
</protein>
<dbReference type="PROSITE" id="PS51464">
    <property type="entry name" value="SIS"/>
    <property type="match status" value="1"/>
</dbReference>
<gene>
    <name evidence="4" type="primary">murQ1</name>
    <name evidence="4" type="ORF">NRIC_14570</name>
</gene>
<feature type="domain" description="SIS" evidence="3">
    <location>
        <begin position="43"/>
        <end position="206"/>
    </location>
</feature>
<dbReference type="NCBIfam" id="NF009222">
    <property type="entry name" value="PRK12570.1"/>
    <property type="match status" value="1"/>
</dbReference>
<dbReference type="CDD" id="cd05007">
    <property type="entry name" value="SIS_Etherase"/>
    <property type="match status" value="1"/>
</dbReference>
<evidence type="ECO:0000259" key="3">
    <source>
        <dbReference type="PROSITE" id="PS51464"/>
    </source>
</evidence>
<name>A0A4P5P7T6_9ENTE</name>
<dbReference type="InterPro" id="IPR005488">
    <property type="entry name" value="Etherase_MurQ"/>
</dbReference>
<proteinExistence type="predicted"/>
<organism evidence="4 5">
    <name type="scientific">Enterococcus florum</name>
    <dbReference type="NCBI Taxonomy" id="2480627"/>
    <lineage>
        <taxon>Bacteria</taxon>
        <taxon>Bacillati</taxon>
        <taxon>Bacillota</taxon>
        <taxon>Bacilli</taxon>
        <taxon>Lactobacillales</taxon>
        <taxon>Enterococcaceae</taxon>
        <taxon>Enterococcus</taxon>
    </lineage>
</organism>
<accession>A0A4P5P7T6</accession>
<dbReference type="EMBL" id="BJCC01000012">
    <property type="protein sequence ID" value="GCF93566.1"/>
    <property type="molecule type" value="Genomic_DNA"/>
</dbReference>
<dbReference type="GO" id="GO:0016835">
    <property type="term" value="F:carbon-oxygen lyase activity"/>
    <property type="evidence" value="ECO:0007669"/>
    <property type="project" value="InterPro"/>
</dbReference>
<dbReference type="SUPFAM" id="SSF53697">
    <property type="entry name" value="SIS domain"/>
    <property type="match status" value="1"/>
</dbReference>
<dbReference type="AlphaFoldDB" id="A0A4P5P7T6"/>
<dbReference type="OrthoDB" id="9813395at2"/>
<dbReference type="InterPro" id="IPR001347">
    <property type="entry name" value="SIS_dom"/>
</dbReference>
<comment type="caution">
    <text evidence="4">The sequence shown here is derived from an EMBL/GenBank/DDBJ whole genome shotgun (WGS) entry which is preliminary data.</text>
</comment>
<dbReference type="GO" id="GO:0097367">
    <property type="term" value="F:carbohydrate derivative binding"/>
    <property type="evidence" value="ECO:0007669"/>
    <property type="project" value="InterPro"/>
</dbReference>
<evidence type="ECO:0000256" key="2">
    <source>
        <dbReference type="ARBA" id="ARBA00023277"/>
    </source>
</evidence>
<dbReference type="InterPro" id="IPR040190">
    <property type="entry name" value="MURQ/GCKR"/>
</dbReference>
<dbReference type="Gene3D" id="1.10.8.1080">
    <property type="match status" value="1"/>
</dbReference>
<reference evidence="5" key="1">
    <citation type="submission" date="2019-02" db="EMBL/GenBank/DDBJ databases">
        <title>Draft genome sequence of Enterococcus sp. Gos25-1.</title>
        <authorList>
            <person name="Tanaka N."/>
            <person name="Shiwa Y."/>
            <person name="Fujita N."/>
        </authorList>
    </citation>
    <scope>NUCLEOTIDE SEQUENCE [LARGE SCALE GENOMIC DNA]</scope>
    <source>
        <strain evidence="5">Gos25-1</strain>
    </source>
</reference>
<dbReference type="NCBIfam" id="NF003915">
    <property type="entry name" value="PRK05441.1"/>
    <property type="match status" value="1"/>
</dbReference>
<evidence type="ECO:0000256" key="1">
    <source>
        <dbReference type="ARBA" id="ARBA00023239"/>
    </source>
</evidence>
<dbReference type="GO" id="GO:0016803">
    <property type="term" value="F:ether hydrolase activity"/>
    <property type="evidence" value="ECO:0007669"/>
    <property type="project" value="TreeGrafter"/>
</dbReference>